<dbReference type="RefSeq" id="WP_206228442.1">
    <property type="nucleotide sequence ID" value="NZ_JAFIWB010000001.1"/>
</dbReference>
<protein>
    <submittedName>
        <fullName evidence="1">Uncharacterized protein</fullName>
    </submittedName>
</protein>
<evidence type="ECO:0000313" key="1">
    <source>
        <dbReference type="EMBL" id="MBN6100596.1"/>
    </source>
</evidence>
<reference evidence="1 2" key="1">
    <citation type="submission" date="2021-02" db="EMBL/GenBank/DDBJ databases">
        <title>Taxonomically Unique Crown Gall-Associated Xanthomonas Stains Have Deficiency in Virulence Repertories.</title>
        <authorList>
            <person name="Mafakheri H."/>
            <person name="Taghavi S.M."/>
            <person name="Dimkic I."/>
            <person name="Nemanja K."/>
            <person name="Osdaghi E."/>
        </authorList>
    </citation>
    <scope>NUCLEOTIDE SEQUENCE [LARGE SCALE GENOMIC DNA]</scope>
    <source>
        <strain evidence="1 2">FX4</strain>
    </source>
</reference>
<accession>A0ABS3AWH2</accession>
<proteinExistence type="predicted"/>
<organism evidence="1 2">
    <name type="scientific">Xanthomonas bonasiae</name>
    <dbReference type="NCBI Taxonomy" id="2810351"/>
    <lineage>
        <taxon>Bacteria</taxon>
        <taxon>Pseudomonadati</taxon>
        <taxon>Pseudomonadota</taxon>
        <taxon>Gammaproteobacteria</taxon>
        <taxon>Lysobacterales</taxon>
        <taxon>Lysobacteraceae</taxon>
        <taxon>Xanthomonas</taxon>
    </lineage>
</organism>
<sequence length="80" mass="8683">METKMASDIFDVTIIDEDGNQTTRTISQRPARFTVKIKPASASEKRLAVATRAIRKAVLGGASQELSAGILRLKRAKPSI</sequence>
<evidence type="ECO:0000313" key="2">
    <source>
        <dbReference type="Proteomes" id="UP000695802"/>
    </source>
</evidence>
<keyword evidence="2" id="KW-1185">Reference proteome</keyword>
<name>A0ABS3AWH2_9XANT</name>
<comment type="caution">
    <text evidence="1">The sequence shown here is derived from an EMBL/GenBank/DDBJ whole genome shotgun (WGS) entry which is preliminary data.</text>
</comment>
<dbReference type="Proteomes" id="UP000695802">
    <property type="component" value="Unassembled WGS sequence"/>
</dbReference>
<gene>
    <name evidence="1" type="ORF">JR064_00250</name>
</gene>
<dbReference type="EMBL" id="JAFIWB010000001">
    <property type="protein sequence ID" value="MBN6100596.1"/>
    <property type="molecule type" value="Genomic_DNA"/>
</dbReference>